<protein>
    <recommendedName>
        <fullName evidence="6">DUF5060 domain-containing protein</fullName>
    </recommendedName>
</protein>
<dbReference type="Pfam" id="PF13204">
    <property type="entry name" value="Apiosidase"/>
    <property type="match status" value="1"/>
</dbReference>
<dbReference type="STRING" id="1505087.AYJ54_45870"/>
<accession>A0A176Z1S8</accession>
<dbReference type="RefSeq" id="WP_063698700.1">
    <property type="nucleotide sequence ID" value="NZ_LUUB01000038.1"/>
</dbReference>
<feature type="domain" description="DUF5605" evidence="3">
    <location>
        <begin position="420"/>
        <end position="502"/>
    </location>
</feature>
<comment type="caution">
    <text evidence="4">The sequence shown here is derived from an EMBL/GenBank/DDBJ whole genome shotgun (WGS) entry which is preliminary data.</text>
</comment>
<feature type="domain" description="DUF5060" evidence="2">
    <location>
        <begin position="5"/>
        <end position="71"/>
    </location>
</feature>
<evidence type="ECO:0000259" key="1">
    <source>
        <dbReference type="Pfam" id="PF13204"/>
    </source>
</evidence>
<name>A0A176Z1S8_9BRAD</name>
<sequence length="506" mass="58583">MKQQVALWDVFEVELKGADLANPFSDASLSAVFSFGNRQVVAKGFYDGDSTWRIRFMPDTEGEWRFTTESNRPELNGREGSFICSPARPGLHGPVRVRNQFHFAHADGTPYFPFGTTCYAWTHQPLAMQEQTLETLRAARFNKIRMCVFPKHYIYNNNEPLMPMFEVGADGKEDFDRPNAAAFRHLDAQVSKLREMGVEADIILFHPYDRWGYCLMGEDRDTHYLRYIVARLSAYSNVWWSLANEYDFLIDVKPVEYWDRLFHVVEECDPNRHIKSIHNGNPNMNFDHRKPWVDHVCIQNWDVKRTATWRDTWGKPVINDEPEYEGNIPRPWGNISAQELVNRFWITVMRGGYAGHGETFMHPQDLLWWAKGGVLRGESWKRIAFLRDLLEQDVKRGLTPYTPANSRGEFNRISGAHDGDVRYLYFGEHQPREWAVGLPMEDGDYDIDLIDTWEMTITPLEKAPLPVSPPLRGHLGVVHNAGPEAAFGVRLHGKPWQAVRVRTRKS</sequence>
<dbReference type="InterPro" id="IPR025277">
    <property type="entry name" value="Apiosidase-like_cat_dom"/>
</dbReference>
<dbReference type="PANTHER" id="PTHR37836">
    <property type="entry name" value="LMO1036 PROTEIN"/>
    <property type="match status" value="1"/>
</dbReference>
<evidence type="ECO:0000259" key="2">
    <source>
        <dbReference type="Pfam" id="PF16586"/>
    </source>
</evidence>
<dbReference type="InterPro" id="IPR041239">
    <property type="entry name" value="DUF5605"/>
</dbReference>
<dbReference type="SUPFAM" id="SSF51445">
    <property type="entry name" value="(Trans)glycosidases"/>
    <property type="match status" value="1"/>
</dbReference>
<dbReference type="Pfam" id="PF16586">
    <property type="entry name" value="DUF5060"/>
    <property type="match status" value="1"/>
</dbReference>
<dbReference type="Pfam" id="PF18310">
    <property type="entry name" value="DUF5605"/>
    <property type="match status" value="1"/>
</dbReference>
<proteinExistence type="predicted"/>
<keyword evidence="5" id="KW-1185">Reference proteome</keyword>
<dbReference type="AlphaFoldDB" id="A0A176Z1S8"/>
<feature type="domain" description="Apiosidase-like catalytic" evidence="1">
    <location>
        <begin position="99"/>
        <end position="356"/>
    </location>
</feature>
<dbReference type="EMBL" id="LUUB01000038">
    <property type="protein sequence ID" value="OAF13057.1"/>
    <property type="molecule type" value="Genomic_DNA"/>
</dbReference>
<evidence type="ECO:0000313" key="4">
    <source>
        <dbReference type="EMBL" id="OAF13057.1"/>
    </source>
</evidence>
<dbReference type="Proteomes" id="UP000076959">
    <property type="component" value="Unassembled WGS sequence"/>
</dbReference>
<gene>
    <name evidence="4" type="ORF">AYJ54_45870</name>
</gene>
<dbReference type="Gene3D" id="3.20.20.80">
    <property type="entry name" value="Glycosidases"/>
    <property type="match status" value="1"/>
</dbReference>
<organism evidence="4 5">
    <name type="scientific">Bradyrhizobium centrolobii</name>
    <dbReference type="NCBI Taxonomy" id="1505087"/>
    <lineage>
        <taxon>Bacteria</taxon>
        <taxon>Pseudomonadati</taxon>
        <taxon>Pseudomonadota</taxon>
        <taxon>Alphaproteobacteria</taxon>
        <taxon>Hyphomicrobiales</taxon>
        <taxon>Nitrobacteraceae</taxon>
        <taxon>Bradyrhizobium</taxon>
    </lineage>
</organism>
<dbReference type="Gene3D" id="2.60.40.3950">
    <property type="match status" value="1"/>
</dbReference>
<dbReference type="PANTHER" id="PTHR37836:SF2">
    <property type="entry name" value="DUF4038 DOMAIN-CONTAINING PROTEIN"/>
    <property type="match status" value="1"/>
</dbReference>
<evidence type="ECO:0000313" key="5">
    <source>
        <dbReference type="Proteomes" id="UP000076959"/>
    </source>
</evidence>
<reference evidence="4 5" key="1">
    <citation type="submission" date="2016-03" db="EMBL/GenBank/DDBJ databases">
        <title>Draft Genome Sequence of the Strain BR 10245 (Bradyrhizobium sp.) isolated from nodules of Centrolobium paraense.</title>
        <authorList>
            <person name="Simoes-Araujo J.L.Sr."/>
            <person name="Barauna A.C."/>
            <person name="Silva K."/>
            <person name="Zilli J.E."/>
        </authorList>
    </citation>
    <scope>NUCLEOTIDE SEQUENCE [LARGE SCALE GENOMIC DNA]</scope>
    <source>
        <strain evidence="4 5">BR 10245</strain>
    </source>
</reference>
<evidence type="ECO:0008006" key="6">
    <source>
        <dbReference type="Google" id="ProtNLM"/>
    </source>
</evidence>
<dbReference type="OrthoDB" id="127163at2"/>
<dbReference type="InterPro" id="IPR017853">
    <property type="entry name" value="GH"/>
</dbReference>
<dbReference type="Gene3D" id="2.60.40.10">
    <property type="entry name" value="Immunoglobulins"/>
    <property type="match status" value="1"/>
</dbReference>
<dbReference type="InterPro" id="IPR013783">
    <property type="entry name" value="Ig-like_fold"/>
</dbReference>
<dbReference type="InterPro" id="IPR032260">
    <property type="entry name" value="DUF5060"/>
</dbReference>
<evidence type="ECO:0000259" key="3">
    <source>
        <dbReference type="Pfam" id="PF18310"/>
    </source>
</evidence>